<keyword evidence="2" id="KW-1185">Reference proteome</keyword>
<dbReference type="PANTHER" id="PTHR28255:SF1">
    <property type="entry name" value="UPF0303 PROTEIN YBR137W"/>
    <property type="match status" value="1"/>
</dbReference>
<dbReference type="Pfam" id="PF03928">
    <property type="entry name" value="HbpS-like"/>
    <property type="match status" value="1"/>
</dbReference>
<reference evidence="1 2" key="2">
    <citation type="journal article" date="2014" name="J. Gen. Appl. Microbiol.">
        <title>The early diverging ascomycetous budding yeast Saitoella complicata has three histone deacetylases belonging to the Clr6, Hos2, and Rpd3 lineages.</title>
        <authorList>
            <person name="Nishida H."/>
            <person name="Matsumoto T."/>
            <person name="Kondo S."/>
            <person name="Hamamoto M."/>
            <person name="Yoshikawa H."/>
        </authorList>
    </citation>
    <scope>NUCLEOTIDE SEQUENCE [LARGE SCALE GENOMIC DNA]</scope>
    <source>
        <strain evidence="1 2">NRRL Y-17804</strain>
    </source>
</reference>
<dbReference type="Gene3D" id="3.30.450.150">
    <property type="entry name" value="Haem-degrading domain"/>
    <property type="match status" value="1"/>
</dbReference>
<dbReference type="GO" id="GO:0072380">
    <property type="term" value="C:TRC complex"/>
    <property type="evidence" value="ECO:0007669"/>
    <property type="project" value="TreeGrafter"/>
</dbReference>
<sequence>MSDLSEYAAQHQNLLNFANASKDELLQIVKDLNTQSLRLRFPSFSFTDAHHLGQELLRTVQTELPESEQNKPVVIDIQLGAMCVYHLAQPGTTPDNDTWISRKRALVNRFHTPSFTYGRQLQLAGKTLADKGLREAEYAAHGGCVPIVLESGVCVGTVTVSGLSQAWDHLVVGYCMEELKLTVEAVAMEAQGRTGHDCDYQPNSKDTFDGE</sequence>
<dbReference type="SUPFAM" id="SSF143744">
    <property type="entry name" value="GlcG-like"/>
    <property type="match status" value="1"/>
</dbReference>
<dbReference type="InterPro" id="IPR010371">
    <property type="entry name" value="YBR137W-like"/>
</dbReference>
<dbReference type="InterPro" id="IPR005624">
    <property type="entry name" value="PduO/GlcC-like"/>
</dbReference>
<name>A0A0E9NIX6_SAICN</name>
<gene>
    <name evidence="1" type="ORF">G7K_3939-t1</name>
</gene>
<comment type="caution">
    <text evidence="1">The sequence shown here is derived from an EMBL/GenBank/DDBJ whole genome shotgun (WGS) entry which is preliminary data.</text>
</comment>
<dbReference type="Proteomes" id="UP000033140">
    <property type="component" value="Unassembled WGS sequence"/>
</dbReference>
<proteinExistence type="predicted"/>
<evidence type="ECO:0000313" key="1">
    <source>
        <dbReference type="EMBL" id="GAO49799.1"/>
    </source>
</evidence>
<dbReference type="EMBL" id="BACD03000026">
    <property type="protein sequence ID" value="GAO49799.1"/>
    <property type="molecule type" value="Genomic_DNA"/>
</dbReference>
<dbReference type="AlphaFoldDB" id="A0A0E9NIX6"/>
<reference evidence="1 2" key="1">
    <citation type="journal article" date="2011" name="J. Gen. Appl. Microbiol.">
        <title>Draft genome sequencing of the enigmatic yeast Saitoella complicata.</title>
        <authorList>
            <person name="Nishida H."/>
            <person name="Hamamoto M."/>
            <person name="Sugiyama J."/>
        </authorList>
    </citation>
    <scope>NUCLEOTIDE SEQUENCE [LARGE SCALE GENOMIC DNA]</scope>
    <source>
        <strain evidence="1 2">NRRL Y-17804</strain>
    </source>
</reference>
<organism evidence="1 2">
    <name type="scientific">Saitoella complicata (strain BCRC 22490 / CBS 7301 / JCM 7358 / NBRC 10748 / NRRL Y-17804)</name>
    <dbReference type="NCBI Taxonomy" id="698492"/>
    <lineage>
        <taxon>Eukaryota</taxon>
        <taxon>Fungi</taxon>
        <taxon>Dikarya</taxon>
        <taxon>Ascomycota</taxon>
        <taxon>Taphrinomycotina</taxon>
        <taxon>Taphrinomycotina incertae sedis</taxon>
        <taxon>Saitoella</taxon>
    </lineage>
</organism>
<reference evidence="1 2" key="3">
    <citation type="journal article" date="2015" name="Genome Announc.">
        <title>Draft Genome Sequence of the Archiascomycetous Yeast Saitoella complicata.</title>
        <authorList>
            <person name="Yamauchi K."/>
            <person name="Kondo S."/>
            <person name="Hamamoto M."/>
            <person name="Takahashi Y."/>
            <person name="Ogura Y."/>
            <person name="Hayashi T."/>
            <person name="Nishida H."/>
        </authorList>
    </citation>
    <scope>NUCLEOTIDE SEQUENCE [LARGE SCALE GENOMIC DNA]</scope>
    <source>
        <strain evidence="1 2">NRRL Y-17804</strain>
    </source>
</reference>
<dbReference type="GO" id="GO:0006620">
    <property type="term" value="P:post-translational protein targeting to endoplasmic reticulum membrane"/>
    <property type="evidence" value="ECO:0007669"/>
    <property type="project" value="TreeGrafter"/>
</dbReference>
<accession>A0A0E9NIX6</accession>
<protein>
    <submittedName>
        <fullName evidence="1">Uncharacterized protein</fullName>
    </submittedName>
</protein>
<dbReference type="InterPro" id="IPR038084">
    <property type="entry name" value="PduO/GlcC-like_sf"/>
</dbReference>
<dbReference type="PANTHER" id="PTHR28255">
    <property type="match status" value="1"/>
</dbReference>
<dbReference type="STRING" id="698492.A0A0E9NIX6"/>
<evidence type="ECO:0000313" key="2">
    <source>
        <dbReference type="Proteomes" id="UP000033140"/>
    </source>
</evidence>